<dbReference type="InterPro" id="IPR004161">
    <property type="entry name" value="EFTu-like_2"/>
</dbReference>
<dbReference type="GO" id="GO:0003746">
    <property type="term" value="F:translation elongation factor activity"/>
    <property type="evidence" value="ECO:0007669"/>
    <property type="project" value="UniProtKB-KW"/>
</dbReference>
<dbReference type="SUPFAM" id="SSF50447">
    <property type="entry name" value="Translation proteins"/>
    <property type="match status" value="1"/>
</dbReference>
<evidence type="ECO:0000313" key="2">
    <source>
        <dbReference type="EMBL" id="CAI9918886.1"/>
    </source>
</evidence>
<dbReference type="EMBL" id="CATOUU010000169">
    <property type="protein sequence ID" value="CAI9918886.1"/>
    <property type="molecule type" value="Genomic_DNA"/>
</dbReference>
<dbReference type="GO" id="GO:0003924">
    <property type="term" value="F:GTPase activity"/>
    <property type="evidence" value="ECO:0007669"/>
    <property type="project" value="InterPro"/>
</dbReference>
<reference evidence="3 4" key="2">
    <citation type="submission" date="2024-07" db="EMBL/GenBank/DDBJ databases">
        <authorList>
            <person name="Akdeniz Z."/>
        </authorList>
    </citation>
    <scope>NUCLEOTIDE SEQUENCE [LARGE SCALE GENOMIC DNA]</scope>
</reference>
<proteinExistence type="predicted"/>
<dbReference type="InterPro" id="IPR005225">
    <property type="entry name" value="Small_GTP-bd"/>
</dbReference>
<dbReference type="SUPFAM" id="SSF52540">
    <property type="entry name" value="P-loop containing nucleoside triphosphate hydrolases"/>
    <property type="match status" value="1"/>
</dbReference>
<name>A0AA86NH07_9EUKA</name>
<dbReference type="GO" id="GO:0001514">
    <property type="term" value="P:selenocysteine incorporation"/>
    <property type="evidence" value="ECO:0007669"/>
    <property type="project" value="TreeGrafter"/>
</dbReference>
<dbReference type="Gene3D" id="2.40.30.10">
    <property type="entry name" value="Translation factors"/>
    <property type="match status" value="2"/>
</dbReference>
<dbReference type="AlphaFoldDB" id="A0AA86NH07"/>
<keyword evidence="2" id="KW-0251">Elongation factor</keyword>
<dbReference type="Proteomes" id="UP001642409">
    <property type="component" value="Unassembled WGS sequence"/>
</dbReference>
<dbReference type="InterPro" id="IPR000795">
    <property type="entry name" value="T_Tr_GTP-bd_dom"/>
</dbReference>
<dbReference type="InterPro" id="IPR027417">
    <property type="entry name" value="P-loop_NTPase"/>
</dbReference>
<dbReference type="NCBIfam" id="TIGR00231">
    <property type="entry name" value="small_GTP"/>
    <property type="match status" value="1"/>
</dbReference>
<feature type="domain" description="Tr-type G" evidence="1">
    <location>
        <begin position="1"/>
        <end position="178"/>
    </location>
</feature>
<keyword evidence="4" id="KW-1185">Reference proteome</keyword>
<dbReference type="PANTHER" id="PTHR43721:SF11">
    <property type="entry name" value="SELENOCYSTEINE-SPECIFIC ELONGATION FACTOR"/>
    <property type="match status" value="1"/>
</dbReference>
<comment type="caution">
    <text evidence="2">The sequence shown here is derived from an EMBL/GenBank/DDBJ whole genome shotgun (WGS) entry which is preliminary data.</text>
</comment>
<dbReference type="Gene3D" id="3.40.50.300">
    <property type="entry name" value="P-loop containing nucleotide triphosphate hydrolases"/>
    <property type="match status" value="1"/>
</dbReference>
<evidence type="ECO:0000259" key="1">
    <source>
        <dbReference type="PROSITE" id="PS51722"/>
    </source>
</evidence>
<evidence type="ECO:0000313" key="3">
    <source>
        <dbReference type="EMBL" id="CAL6073242.1"/>
    </source>
</evidence>
<dbReference type="EMBL" id="CAXDID020000300">
    <property type="protein sequence ID" value="CAL6073242.1"/>
    <property type="molecule type" value="Genomic_DNA"/>
</dbReference>
<gene>
    <name evidence="3" type="ORF">HINF_LOCUS56008</name>
    <name evidence="2" type="ORF">HINF_LOCUS6531</name>
</gene>
<organism evidence="2">
    <name type="scientific">Hexamita inflata</name>
    <dbReference type="NCBI Taxonomy" id="28002"/>
    <lineage>
        <taxon>Eukaryota</taxon>
        <taxon>Metamonada</taxon>
        <taxon>Diplomonadida</taxon>
        <taxon>Hexamitidae</taxon>
        <taxon>Hexamitinae</taxon>
        <taxon>Hexamita</taxon>
    </lineage>
</organism>
<dbReference type="PROSITE" id="PS51722">
    <property type="entry name" value="G_TR_2"/>
    <property type="match status" value="1"/>
</dbReference>
<dbReference type="PRINTS" id="PR00315">
    <property type="entry name" value="ELONGATNFCT"/>
</dbReference>
<evidence type="ECO:0000313" key="4">
    <source>
        <dbReference type="Proteomes" id="UP001642409"/>
    </source>
</evidence>
<dbReference type="Pfam" id="PF03144">
    <property type="entry name" value="GTP_EFTU_D2"/>
    <property type="match status" value="1"/>
</dbReference>
<accession>A0AA86NH07</accession>
<dbReference type="InterPro" id="IPR009000">
    <property type="entry name" value="Transl_B-barrel_sf"/>
</dbReference>
<dbReference type="PANTHER" id="PTHR43721">
    <property type="entry name" value="ELONGATION FACTOR TU-RELATED"/>
    <property type="match status" value="1"/>
</dbReference>
<sequence>MNISVGIMGHVDSGKTALARALSTYQSTAGFDKHPESQRRGITLDVGFSKFDLDAFQITLVDCPGHAAFIRSVLAGAGIVDFIVLVIDGERLFQQQTYESLVLMELLNKPSIVVLNKTDLLTEENVVKNLLVVSETLKKTKLKHFQVVKASAKNGLVVELREAIKTLSAENQAKITNKRAVLSEKPFMAHFDHQFQAQGVGTVLTSTVLQGKIKINQKINIQNAGETTVKQLQVFKEDVQEAGPGDRVGICVKQIQVPGERGVLADQAMLFSTQYLYVKFNLSKHYKNPIKQGAQFLINFGAESLGAKLFYFEGPHDGNEQVIMKPVVLSHKNEYSGLIAFETKQELVKDDKFIGLKLDVDKKSSRIAFSGCILGSAPENFQEHFAYQQNRKVEMDVVRRKEKEIVFKIPIQHEIEGFDILKDNNVVGKVKTHFGQDKWKGDVTDEGEVNTGYYIQIATLKPYVFSL</sequence>
<dbReference type="Pfam" id="PF00009">
    <property type="entry name" value="GTP_EFTU"/>
    <property type="match status" value="1"/>
</dbReference>
<protein>
    <submittedName>
        <fullName evidence="2">Selenocysteine-specific elongation factor</fullName>
    </submittedName>
    <submittedName>
        <fullName evidence="3">Selenocysteine-specific_elongation factor</fullName>
    </submittedName>
</protein>
<reference evidence="2" key="1">
    <citation type="submission" date="2023-06" db="EMBL/GenBank/DDBJ databases">
        <authorList>
            <person name="Kurt Z."/>
        </authorList>
    </citation>
    <scope>NUCLEOTIDE SEQUENCE</scope>
</reference>
<dbReference type="GO" id="GO:0005525">
    <property type="term" value="F:GTP binding"/>
    <property type="evidence" value="ECO:0007669"/>
    <property type="project" value="InterPro"/>
</dbReference>
<keyword evidence="2" id="KW-0648">Protein biosynthesis</keyword>
<dbReference type="InterPro" id="IPR050055">
    <property type="entry name" value="EF-Tu_GTPase"/>
</dbReference>